<dbReference type="InterPro" id="IPR023214">
    <property type="entry name" value="HAD_sf"/>
</dbReference>
<feature type="compositionally biased region" description="Basic residues" evidence="13">
    <location>
        <begin position="523"/>
        <end position="540"/>
    </location>
</feature>
<dbReference type="Gene3D" id="3.40.1110.10">
    <property type="entry name" value="Calcium-transporting ATPase, cytoplasmic domain N"/>
    <property type="match status" value="2"/>
</dbReference>
<keyword evidence="9 12" id="KW-1133">Transmembrane helix</keyword>
<feature type="transmembrane region" description="Helical" evidence="12">
    <location>
        <begin position="1334"/>
        <end position="1356"/>
    </location>
</feature>
<dbReference type="Gene3D" id="2.70.150.10">
    <property type="entry name" value="Calcium-transporting ATPase, cytoplasmic transduction domain A"/>
    <property type="match status" value="1"/>
</dbReference>
<dbReference type="InterPro" id="IPR023299">
    <property type="entry name" value="ATPase_P-typ_cyto_dom_N"/>
</dbReference>
<dbReference type="Gene3D" id="1.20.1110.10">
    <property type="entry name" value="Calcium-transporting ATPase, transmembrane domain"/>
    <property type="match status" value="1"/>
</dbReference>
<dbReference type="SUPFAM" id="SSF81653">
    <property type="entry name" value="Calcium ATPase, transduction domain A"/>
    <property type="match status" value="1"/>
</dbReference>
<dbReference type="PANTHER" id="PTHR24092">
    <property type="entry name" value="PROBABLE PHOSPHOLIPID-TRANSPORTING ATPASE"/>
    <property type="match status" value="1"/>
</dbReference>
<dbReference type="PROSITE" id="PS00154">
    <property type="entry name" value="ATPASE_E1_E2"/>
    <property type="match status" value="1"/>
</dbReference>
<evidence type="ECO:0000256" key="7">
    <source>
        <dbReference type="ARBA" id="ARBA00022842"/>
    </source>
</evidence>
<keyword evidence="10 12" id="KW-0472">Membrane</keyword>
<evidence type="ECO:0000259" key="15">
    <source>
        <dbReference type="Pfam" id="PF16212"/>
    </source>
</evidence>
<dbReference type="SUPFAM" id="SSF56784">
    <property type="entry name" value="HAD-like"/>
    <property type="match status" value="1"/>
</dbReference>
<feature type="region of interest" description="Disordered" evidence="13">
    <location>
        <begin position="1"/>
        <end position="21"/>
    </location>
</feature>
<feature type="transmembrane region" description="Helical" evidence="12">
    <location>
        <begin position="1277"/>
        <end position="1300"/>
    </location>
</feature>
<dbReference type="InterPro" id="IPR032630">
    <property type="entry name" value="P_typ_ATPase_c"/>
</dbReference>
<dbReference type="NCBIfam" id="TIGR01494">
    <property type="entry name" value="ATPase_P-type"/>
    <property type="match status" value="2"/>
</dbReference>
<evidence type="ECO:0000256" key="9">
    <source>
        <dbReference type="ARBA" id="ARBA00022989"/>
    </source>
</evidence>
<evidence type="ECO:0000256" key="8">
    <source>
        <dbReference type="ARBA" id="ARBA00022967"/>
    </source>
</evidence>
<feature type="transmembrane region" description="Helical" evidence="12">
    <location>
        <begin position="1227"/>
        <end position="1247"/>
    </location>
</feature>
<evidence type="ECO:0000256" key="10">
    <source>
        <dbReference type="ARBA" id="ARBA00023136"/>
    </source>
</evidence>
<evidence type="ECO:0000313" key="16">
    <source>
        <dbReference type="EMBL" id="CAK8697270.1"/>
    </source>
</evidence>
<feature type="domain" description="P-type ATPase N-terminal" evidence="14">
    <location>
        <begin position="85"/>
        <end position="140"/>
    </location>
</feature>
<evidence type="ECO:0000256" key="5">
    <source>
        <dbReference type="ARBA" id="ARBA00022741"/>
    </source>
</evidence>
<dbReference type="SUPFAM" id="SSF81665">
    <property type="entry name" value="Calcium ATPase, transmembrane domain M"/>
    <property type="match status" value="1"/>
</dbReference>
<keyword evidence="8 12" id="KW-1278">Translocase</keyword>
<feature type="transmembrane region" description="Helical" evidence="12">
    <location>
        <begin position="1306"/>
        <end position="1327"/>
    </location>
</feature>
<feature type="region of interest" description="Disordered" evidence="13">
    <location>
        <begin position="1427"/>
        <end position="1483"/>
    </location>
</feature>
<dbReference type="SFLD" id="SFLDF00027">
    <property type="entry name" value="p-type_atpase"/>
    <property type="match status" value="1"/>
</dbReference>
<feature type="region of interest" description="Disordered" evidence="13">
    <location>
        <begin position="497"/>
        <end position="549"/>
    </location>
</feature>
<evidence type="ECO:0000256" key="2">
    <source>
        <dbReference type="ARBA" id="ARBA00008109"/>
    </source>
</evidence>
<keyword evidence="4" id="KW-0479">Metal-binding</keyword>
<evidence type="ECO:0000256" key="12">
    <source>
        <dbReference type="RuleBase" id="RU362033"/>
    </source>
</evidence>
<name>A0ABP0H0G3_CLALP</name>
<evidence type="ECO:0000259" key="14">
    <source>
        <dbReference type="Pfam" id="PF16209"/>
    </source>
</evidence>
<evidence type="ECO:0000256" key="4">
    <source>
        <dbReference type="ARBA" id="ARBA00022723"/>
    </source>
</evidence>
<dbReference type="NCBIfam" id="TIGR01652">
    <property type="entry name" value="ATPase-Plipid"/>
    <property type="match status" value="2"/>
</dbReference>
<keyword evidence="7 12" id="KW-0460">Magnesium</keyword>
<comment type="caution">
    <text evidence="16">The sequence shown here is derived from an EMBL/GenBank/DDBJ whole genome shotgun (WGS) entry which is preliminary data.</text>
</comment>
<feature type="region of interest" description="Disordered" evidence="13">
    <location>
        <begin position="561"/>
        <end position="583"/>
    </location>
</feature>
<keyword evidence="3 12" id="KW-0812">Transmembrane</keyword>
<sequence>MAEAPSTNGNNPDYLSTPTNEANVNRTSSVLTATRSIQNFLQFKKRRIRSEGKVRTLVNQRLFYDNECQICDETDRQLQQIRKLHKTYAKNKIQTTKYTVLSFLPKNLFEQFHRFANCYFVLIILLNFIPEIGAIQPFLSMTPVIAILLVQAIKDLFEDYGRYKSDREVNFSEAEVYRSFDDKYHKLKWADIQVGDIVRVVCNSVIPADLLLLHSSDADGICFIETSNIDGESNLKQRMVVKRHWEHSNPNEFHPRDFKSIVECQTPNNEIYKFHGNIIPPNNSDKIPVNNANLLLRGCVIRNTDYVEGIVVYAGHETKAMLNNNGPRYKRSKLERRMNTDVIYCVVLLIIMCLIGAIGNGVWADIQDNIPQTQLFIPPEENGNALNPALSGFYMFWTMVILLQVLIPISLYVSVELVKWAQVYMINNDLDLYHEETDTPMRCRALNIPEDLGQIQFVFSDKTGTLTENQMVFRRCTVGGVDYPHAANAARIENVEPTPDFIHPDHTKHHPENDLSRGDKSRLSYRRPHSGSIRPHHRRNLSTVSKGLEDGVDGVDGAILSRSVPNSPSMNRKNMSTKRPAAHHRRNISSVSAKEVLNSIAHGSSEIIAQEAQEQNELYDQLPDEDLETDVTPDPVLFEQLTSIPNMAKYGSGDTGYKLSVKKGRIMDFFINLAICNTVVISNDSEPSEPPPTKKTDDFSNAANSLIPNVLKKVFPQKVANNSERYKMSGDRQNHLEQQTVSGKVHFQEVNSNNSASASPDGHAKLTNEDLSNIRYEAESPDEAALVYAAHAYGCILSHRSSSGGMETVTITLPNQEGTLTFDVLCKLPFDSTRKRMSVIVRDPRTNQVTLYCKGADSAILSLLSSNQPNVGFNVEENDDDISNKTSNCFEVTDATRKFLVAYAKTGLRTLCIAKRSLSENEYMEWLTQHKEAEQALDGRDELLMNSFYRIEQDLELLGATGIEDRLQDGVPETIESLRQAGIQVWVVTGDKQETAINIGYSCRLIHQKDEVITLNSESKEALSELLDIHIKAQEEKRNIPPDEDQRNSILNFNISFILPNSTTYPFIDDKDNDALVLVIDGKTLGFALQKDLQKKFVKLARLCRSVLCCRATPLQKGEVVKLIRDELNVMTLAIGDGANDVSMIQVADVGIGLSGQEGMQAVMSSDYALAQFRFLRKLLLVHGHWNYARLASMVLYFFYKNAAFVFLIFWFQFFCGYSGGNMIEQFYLLLFNLIFTSVPPLINGVLDKDVSQETLLKKPYLYSQGIKDELYLARTFWINILDAIYQSLVIFFFIYWTYLDTDVGLIEWGTVITTSAMFVILIHLGIETKTWTWVHWVAQIGSFVVYFGFALIYNISCVACSPPSNPYYVMETVIQTGEFWFSVMLTTVVALFPRYLVRAVQSEYFASESQMERIIEMRRVTDPISTASTSVANSSASSSSSSTYQNPAYHEVREKSPGDGFPQKRPRTLAKNGEKLPPKSEMGREALSYYGGSTPDLSSMSPYYGVHRTSANVNNNSNQAGEAHPFDPVNLQRPEIVRESPVDMQPVLPALPTYESTAKYGQHNVAYCGLSDESDVESETGKSVLVSVTNVQTPRAPSPGSAREVHPQVPVFAVQNQRPTSPWLTKVNNDVTIRSSDNSNDIIPDISV</sequence>
<dbReference type="SFLD" id="SFLDS00003">
    <property type="entry name" value="Haloacid_Dehalogenase"/>
    <property type="match status" value="1"/>
</dbReference>
<dbReference type="EMBL" id="CAWYQH010000163">
    <property type="protein sequence ID" value="CAK8697270.1"/>
    <property type="molecule type" value="Genomic_DNA"/>
</dbReference>
<evidence type="ECO:0000256" key="6">
    <source>
        <dbReference type="ARBA" id="ARBA00022840"/>
    </source>
</evidence>
<comment type="similarity">
    <text evidence="2 12">Belongs to the cation transport ATPase (P-type) (TC 3.A.3) family. Type IV subfamily.</text>
</comment>
<feature type="compositionally biased region" description="Low complexity" evidence="13">
    <location>
        <begin position="1427"/>
        <end position="1444"/>
    </location>
</feature>
<dbReference type="InterPro" id="IPR036412">
    <property type="entry name" value="HAD-like_sf"/>
</dbReference>
<reference evidence="16 17" key="1">
    <citation type="submission" date="2024-02" db="EMBL/GenBank/DDBJ databases">
        <authorList>
            <person name="Daric V."/>
            <person name="Darras S."/>
        </authorList>
    </citation>
    <scope>NUCLEOTIDE SEQUENCE [LARGE SCALE GENOMIC DNA]</scope>
</reference>
<dbReference type="Pfam" id="PF16209">
    <property type="entry name" value="PhoLip_ATPase_N"/>
    <property type="match status" value="1"/>
</dbReference>
<gene>
    <name evidence="16" type="ORF">CVLEPA_LOCUS30530</name>
</gene>
<dbReference type="SUPFAM" id="SSF81660">
    <property type="entry name" value="Metal cation-transporting ATPase, ATP-binding domain N"/>
    <property type="match status" value="1"/>
</dbReference>
<dbReference type="InterPro" id="IPR006539">
    <property type="entry name" value="P-type_ATPase_IV"/>
</dbReference>
<comment type="catalytic activity">
    <reaction evidence="11 12">
        <text>ATP + H2O + phospholipidSide 1 = ADP + phosphate + phospholipidSide 2.</text>
        <dbReference type="EC" id="7.6.2.1"/>
    </reaction>
</comment>
<evidence type="ECO:0000256" key="1">
    <source>
        <dbReference type="ARBA" id="ARBA00004141"/>
    </source>
</evidence>
<dbReference type="InterPro" id="IPR044492">
    <property type="entry name" value="P_typ_ATPase_HD_dom"/>
</dbReference>
<dbReference type="CDD" id="cd02073">
    <property type="entry name" value="P-type_ATPase_APLT_Dnf-like"/>
    <property type="match status" value="1"/>
</dbReference>
<dbReference type="Gene3D" id="3.40.50.1000">
    <property type="entry name" value="HAD superfamily/HAD-like"/>
    <property type="match status" value="2"/>
</dbReference>
<keyword evidence="17" id="KW-1185">Reference proteome</keyword>
<evidence type="ECO:0000256" key="11">
    <source>
        <dbReference type="ARBA" id="ARBA00034036"/>
    </source>
</evidence>
<dbReference type="InterPro" id="IPR032631">
    <property type="entry name" value="P-type_ATPase_N"/>
</dbReference>
<dbReference type="InterPro" id="IPR023298">
    <property type="entry name" value="ATPase_P-typ_TM_dom_sf"/>
</dbReference>
<protein>
    <recommendedName>
        <fullName evidence="12">Phospholipid-transporting ATPase</fullName>
        <ecNumber evidence="12">7.6.2.1</ecNumber>
    </recommendedName>
</protein>
<proteinExistence type="inferred from homology"/>
<feature type="compositionally biased region" description="Basic and acidic residues" evidence="13">
    <location>
        <begin position="1473"/>
        <end position="1483"/>
    </location>
</feature>
<feature type="compositionally biased region" description="Polar residues" evidence="13">
    <location>
        <begin position="563"/>
        <end position="574"/>
    </location>
</feature>
<dbReference type="InterPro" id="IPR001757">
    <property type="entry name" value="P_typ_ATPase"/>
</dbReference>
<keyword evidence="6 12" id="KW-0067">ATP-binding</keyword>
<comment type="subcellular location">
    <subcellularLocation>
        <location evidence="1 12">Membrane</location>
        <topology evidence="1 12">Multi-pass membrane protein</topology>
    </subcellularLocation>
</comment>
<feature type="transmembrane region" description="Helical" evidence="12">
    <location>
        <begin position="1380"/>
        <end position="1398"/>
    </location>
</feature>
<dbReference type="InterPro" id="IPR008250">
    <property type="entry name" value="ATPase_P-typ_transduc_dom_A_sf"/>
</dbReference>
<dbReference type="InterPro" id="IPR018303">
    <property type="entry name" value="ATPase_P-typ_P_site"/>
</dbReference>
<dbReference type="PANTHER" id="PTHR24092:SF218">
    <property type="entry name" value="PHOSPHOLIPID-TRANSPORTING ATPASE"/>
    <property type="match status" value="1"/>
</dbReference>
<organism evidence="16 17">
    <name type="scientific">Clavelina lepadiformis</name>
    <name type="common">Light-bulb sea squirt</name>
    <name type="synonym">Ascidia lepadiformis</name>
    <dbReference type="NCBI Taxonomy" id="159417"/>
    <lineage>
        <taxon>Eukaryota</taxon>
        <taxon>Metazoa</taxon>
        <taxon>Chordata</taxon>
        <taxon>Tunicata</taxon>
        <taxon>Ascidiacea</taxon>
        <taxon>Aplousobranchia</taxon>
        <taxon>Clavelinidae</taxon>
        <taxon>Clavelina</taxon>
    </lineage>
</organism>
<evidence type="ECO:0000256" key="3">
    <source>
        <dbReference type="ARBA" id="ARBA00022692"/>
    </source>
</evidence>
<feature type="domain" description="P-type ATPase C-terminal" evidence="15">
    <location>
        <begin position="1163"/>
        <end position="1406"/>
    </location>
</feature>
<dbReference type="EC" id="7.6.2.1" evidence="12"/>
<keyword evidence="5 12" id="KW-0547">Nucleotide-binding</keyword>
<evidence type="ECO:0000256" key="13">
    <source>
        <dbReference type="SAM" id="MobiDB-lite"/>
    </source>
</evidence>
<feature type="transmembrane region" description="Helical" evidence="12">
    <location>
        <begin position="342"/>
        <end position="363"/>
    </location>
</feature>
<dbReference type="SFLD" id="SFLDG00002">
    <property type="entry name" value="C1.7:_P-type_atpase_like"/>
    <property type="match status" value="1"/>
</dbReference>
<feature type="transmembrane region" description="Helical" evidence="12">
    <location>
        <begin position="394"/>
        <end position="415"/>
    </location>
</feature>
<feature type="compositionally biased region" description="Basic and acidic residues" evidence="13">
    <location>
        <begin position="502"/>
        <end position="522"/>
    </location>
</feature>
<dbReference type="Proteomes" id="UP001642483">
    <property type="component" value="Unassembled WGS sequence"/>
</dbReference>
<dbReference type="Pfam" id="PF16212">
    <property type="entry name" value="PhoLip_ATPase_C"/>
    <property type="match status" value="1"/>
</dbReference>
<evidence type="ECO:0000313" key="17">
    <source>
        <dbReference type="Proteomes" id="UP001642483"/>
    </source>
</evidence>
<accession>A0ABP0H0G3</accession>
<feature type="transmembrane region" description="Helical" evidence="12">
    <location>
        <begin position="1195"/>
        <end position="1215"/>
    </location>
</feature>
<dbReference type="Pfam" id="PF13246">
    <property type="entry name" value="Cation_ATPase"/>
    <property type="match status" value="1"/>
</dbReference>